<keyword evidence="3" id="KW-1185">Reference proteome</keyword>
<organism evidence="2 3">
    <name type="scientific">Mycena metata</name>
    <dbReference type="NCBI Taxonomy" id="1033252"/>
    <lineage>
        <taxon>Eukaryota</taxon>
        <taxon>Fungi</taxon>
        <taxon>Dikarya</taxon>
        <taxon>Basidiomycota</taxon>
        <taxon>Agaricomycotina</taxon>
        <taxon>Agaricomycetes</taxon>
        <taxon>Agaricomycetidae</taxon>
        <taxon>Agaricales</taxon>
        <taxon>Marasmiineae</taxon>
        <taxon>Mycenaceae</taxon>
        <taxon>Mycena</taxon>
    </lineage>
</organism>
<evidence type="ECO:0000256" key="1">
    <source>
        <dbReference type="SAM" id="MobiDB-lite"/>
    </source>
</evidence>
<comment type="caution">
    <text evidence="2">The sequence shown here is derived from an EMBL/GenBank/DDBJ whole genome shotgun (WGS) entry which is preliminary data.</text>
</comment>
<feature type="compositionally biased region" description="Pro residues" evidence="1">
    <location>
        <begin position="28"/>
        <end position="43"/>
    </location>
</feature>
<dbReference type="Proteomes" id="UP001215598">
    <property type="component" value="Unassembled WGS sequence"/>
</dbReference>
<evidence type="ECO:0000313" key="3">
    <source>
        <dbReference type="Proteomes" id="UP001215598"/>
    </source>
</evidence>
<dbReference type="EMBL" id="JARKIB010000192">
    <property type="protein sequence ID" value="KAJ7725694.1"/>
    <property type="molecule type" value="Genomic_DNA"/>
</dbReference>
<evidence type="ECO:0000313" key="2">
    <source>
        <dbReference type="EMBL" id="KAJ7725694.1"/>
    </source>
</evidence>
<accession>A0AAD7HQS8</accession>
<reference evidence="2" key="1">
    <citation type="submission" date="2023-03" db="EMBL/GenBank/DDBJ databases">
        <title>Massive genome expansion in bonnet fungi (Mycena s.s.) driven by repeated elements and novel gene families across ecological guilds.</title>
        <authorList>
            <consortium name="Lawrence Berkeley National Laboratory"/>
            <person name="Harder C.B."/>
            <person name="Miyauchi S."/>
            <person name="Viragh M."/>
            <person name="Kuo A."/>
            <person name="Thoen E."/>
            <person name="Andreopoulos B."/>
            <person name="Lu D."/>
            <person name="Skrede I."/>
            <person name="Drula E."/>
            <person name="Henrissat B."/>
            <person name="Morin E."/>
            <person name="Kohler A."/>
            <person name="Barry K."/>
            <person name="LaButti K."/>
            <person name="Morin E."/>
            <person name="Salamov A."/>
            <person name="Lipzen A."/>
            <person name="Mereny Z."/>
            <person name="Hegedus B."/>
            <person name="Baldrian P."/>
            <person name="Stursova M."/>
            <person name="Weitz H."/>
            <person name="Taylor A."/>
            <person name="Grigoriev I.V."/>
            <person name="Nagy L.G."/>
            <person name="Martin F."/>
            <person name="Kauserud H."/>
        </authorList>
    </citation>
    <scope>NUCLEOTIDE SEQUENCE</scope>
    <source>
        <strain evidence="2">CBHHK182m</strain>
    </source>
</reference>
<gene>
    <name evidence="2" type="ORF">B0H16DRAFT_1781720</name>
</gene>
<protein>
    <submittedName>
        <fullName evidence="2">Uncharacterized protein</fullName>
    </submittedName>
</protein>
<name>A0AAD7HQS8_9AGAR</name>
<dbReference type="AlphaFoldDB" id="A0AAD7HQS8"/>
<proteinExistence type="predicted"/>
<feature type="region of interest" description="Disordered" evidence="1">
    <location>
        <begin position="24"/>
        <end position="45"/>
    </location>
</feature>
<sequence length="189" mass="19981">MSSLDVAHAIALIQAAPVVKLSTAIQPSNPPSSPRNAPRPPGPRALVVPLLSHPDPNVQFFGAHTAHAKIARGELASLSAEGAGAIAVIRSPPTPGPTPAFVISIIANIMLPKLYAMAAMWTLNYRDEIRSAAVDFPSFGGMGVDDKTAPEIPRLRVNAGRIETSTTNSINAPENILPNLAERKAWEVY</sequence>